<name>A0A3L6RNK4_PANMI</name>
<dbReference type="EMBL" id="PQIB02000007">
    <property type="protein sequence ID" value="RLN07308.1"/>
    <property type="molecule type" value="Genomic_DNA"/>
</dbReference>
<gene>
    <name evidence="2" type="ORF">C2845_PM11G12730</name>
</gene>
<comment type="caution">
    <text evidence="2">The sequence shown here is derived from an EMBL/GenBank/DDBJ whole genome shotgun (WGS) entry which is preliminary data.</text>
</comment>
<evidence type="ECO:0000256" key="1">
    <source>
        <dbReference type="SAM" id="MobiDB-lite"/>
    </source>
</evidence>
<proteinExistence type="predicted"/>
<evidence type="ECO:0000313" key="3">
    <source>
        <dbReference type="Proteomes" id="UP000275267"/>
    </source>
</evidence>
<reference evidence="3" key="1">
    <citation type="journal article" date="2019" name="Nat. Commun.">
        <title>The genome of broomcorn millet.</title>
        <authorList>
            <person name="Zou C."/>
            <person name="Miki D."/>
            <person name="Li D."/>
            <person name="Tang Q."/>
            <person name="Xiao L."/>
            <person name="Rajput S."/>
            <person name="Deng P."/>
            <person name="Jia W."/>
            <person name="Huang R."/>
            <person name="Zhang M."/>
            <person name="Sun Y."/>
            <person name="Hu J."/>
            <person name="Fu X."/>
            <person name="Schnable P.S."/>
            <person name="Li F."/>
            <person name="Zhang H."/>
            <person name="Feng B."/>
            <person name="Zhu X."/>
            <person name="Liu R."/>
            <person name="Schnable J.C."/>
            <person name="Zhu J.-K."/>
            <person name="Zhang H."/>
        </authorList>
    </citation>
    <scope>NUCLEOTIDE SEQUENCE [LARGE SCALE GENOMIC DNA]</scope>
</reference>
<keyword evidence="3" id="KW-1185">Reference proteome</keyword>
<dbReference type="STRING" id="4540.A0A3L6RNK4"/>
<organism evidence="2 3">
    <name type="scientific">Panicum miliaceum</name>
    <name type="common">Proso millet</name>
    <name type="synonym">Broomcorn millet</name>
    <dbReference type="NCBI Taxonomy" id="4540"/>
    <lineage>
        <taxon>Eukaryota</taxon>
        <taxon>Viridiplantae</taxon>
        <taxon>Streptophyta</taxon>
        <taxon>Embryophyta</taxon>
        <taxon>Tracheophyta</taxon>
        <taxon>Spermatophyta</taxon>
        <taxon>Magnoliopsida</taxon>
        <taxon>Liliopsida</taxon>
        <taxon>Poales</taxon>
        <taxon>Poaceae</taxon>
        <taxon>PACMAD clade</taxon>
        <taxon>Panicoideae</taxon>
        <taxon>Panicodae</taxon>
        <taxon>Paniceae</taxon>
        <taxon>Panicinae</taxon>
        <taxon>Panicum</taxon>
        <taxon>Panicum sect. Panicum</taxon>
    </lineage>
</organism>
<sequence>MEAGEDAPSPLTTARPVALHPERASPRVAPAFSPSGSGERHKSMAPMMSPAIRVLPLALAAAIFSGVAAIPSTSPASPHDANGLGLKQMSGKDYCRLTDPNTGQVEGLSFEFNLCEAVASWEQFPSGLLNRGSAKALDKVVERPGAGSNDLGLADLHLDKEA</sequence>
<dbReference type="GO" id="GO:0016757">
    <property type="term" value="F:glycosyltransferase activity"/>
    <property type="evidence" value="ECO:0007669"/>
    <property type="project" value="UniProtKB-KW"/>
</dbReference>
<dbReference type="Proteomes" id="UP000275267">
    <property type="component" value="Unassembled WGS sequence"/>
</dbReference>
<protein>
    <submittedName>
        <fullName evidence="2">Sialyltransferase-like protein 4</fullName>
    </submittedName>
</protein>
<evidence type="ECO:0000313" key="2">
    <source>
        <dbReference type="EMBL" id="RLN07308.1"/>
    </source>
</evidence>
<accession>A0A3L6RNK4</accession>
<dbReference type="AlphaFoldDB" id="A0A3L6RNK4"/>
<feature type="region of interest" description="Disordered" evidence="1">
    <location>
        <begin position="1"/>
        <end position="43"/>
    </location>
</feature>
<dbReference type="OrthoDB" id="10264956at2759"/>